<evidence type="ECO:0000313" key="2">
    <source>
        <dbReference type="Proteomes" id="UP001627154"/>
    </source>
</evidence>
<accession>A0ABD2W361</accession>
<dbReference type="EMBL" id="JBJJXI010000136">
    <property type="protein sequence ID" value="KAL3387569.1"/>
    <property type="molecule type" value="Genomic_DNA"/>
</dbReference>
<comment type="caution">
    <text evidence="1">The sequence shown here is derived from an EMBL/GenBank/DDBJ whole genome shotgun (WGS) entry which is preliminary data.</text>
</comment>
<dbReference type="AlphaFoldDB" id="A0ABD2W361"/>
<organism evidence="1 2">
    <name type="scientific">Trichogramma kaykai</name>
    <dbReference type="NCBI Taxonomy" id="54128"/>
    <lineage>
        <taxon>Eukaryota</taxon>
        <taxon>Metazoa</taxon>
        <taxon>Ecdysozoa</taxon>
        <taxon>Arthropoda</taxon>
        <taxon>Hexapoda</taxon>
        <taxon>Insecta</taxon>
        <taxon>Pterygota</taxon>
        <taxon>Neoptera</taxon>
        <taxon>Endopterygota</taxon>
        <taxon>Hymenoptera</taxon>
        <taxon>Apocrita</taxon>
        <taxon>Proctotrupomorpha</taxon>
        <taxon>Chalcidoidea</taxon>
        <taxon>Trichogrammatidae</taxon>
        <taxon>Trichogramma</taxon>
    </lineage>
</organism>
<dbReference type="Proteomes" id="UP001627154">
    <property type="component" value="Unassembled WGS sequence"/>
</dbReference>
<protein>
    <submittedName>
        <fullName evidence="1">Uncharacterized protein</fullName>
    </submittedName>
</protein>
<sequence>MDLFVLVARFIDCIYSLSFSLSLSDSLAHCLYIHTYLFALLSRVSRSVAIDKAIVEFFHSIKLFVQAVDSADLF</sequence>
<name>A0ABD2W361_9HYME</name>
<evidence type="ECO:0000313" key="1">
    <source>
        <dbReference type="EMBL" id="KAL3387569.1"/>
    </source>
</evidence>
<gene>
    <name evidence="1" type="ORF">TKK_016711</name>
</gene>
<keyword evidence="2" id="KW-1185">Reference proteome</keyword>
<reference evidence="1 2" key="1">
    <citation type="journal article" date="2024" name="bioRxiv">
        <title>A reference genome for Trichogramma kaykai: A tiny desert-dwelling parasitoid wasp with competing sex-ratio distorters.</title>
        <authorList>
            <person name="Culotta J."/>
            <person name="Lindsey A.R."/>
        </authorList>
    </citation>
    <scope>NUCLEOTIDE SEQUENCE [LARGE SCALE GENOMIC DNA]</scope>
    <source>
        <strain evidence="1 2">KSX58</strain>
    </source>
</reference>
<proteinExistence type="predicted"/>